<dbReference type="PANTHER" id="PTHR40866">
    <property type="entry name" value="BED-TYPE DOMAIN-CONTAINING PROTEIN"/>
    <property type="match status" value="1"/>
</dbReference>
<dbReference type="Proteomes" id="UP000481153">
    <property type="component" value="Unassembled WGS sequence"/>
</dbReference>
<gene>
    <name evidence="1" type="ORF">Ae201684_005627</name>
</gene>
<protein>
    <submittedName>
        <fullName evidence="1">Uncharacterized protein</fullName>
    </submittedName>
</protein>
<accession>A0A6G0XEG0</accession>
<proteinExistence type="predicted"/>
<evidence type="ECO:0000313" key="1">
    <source>
        <dbReference type="EMBL" id="KAF0738515.1"/>
    </source>
</evidence>
<dbReference type="EMBL" id="VJMJ01000073">
    <property type="protein sequence ID" value="KAF0738515.1"/>
    <property type="molecule type" value="Genomic_DNA"/>
</dbReference>
<evidence type="ECO:0000313" key="2">
    <source>
        <dbReference type="Proteomes" id="UP000481153"/>
    </source>
</evidence>
<organism evidence="1 2">
    <name type="scientific">Aphanomyces euteiches</name>
    <dbReference type="NCBI Taxonomy" id="100861"/>
    <lineage>
        <taxon>Eukaryota</taxon>
        <taxon>Sar</taxon>
        <taxon>Stramenopiles</taxon>
        <taxon>Oomycota</taxon>
        <taxon>Saprolegniomycetes</taxon>
        <taxon>Saprolegniales</taxon>
        <taxon>Verrucalvaceae</taxon>
        <taxon>Aphanomyces</taxon>
    </lineage>
</organism>
<dbReference type="PANTHER" id="PTHR40866:SF1">
    <property type="entry name" value="BED-TYPE DOMAIN-CONTAINING PROTEIN"/>
    <property type="match status" value="1"/>
</dbReference>
<keyword evidence="2" id="KW-1185">Reference proteome</keyword>
<reference evidence="1 2" key="1">
    <citation type="submission" date="2019-07" db="EMBL/GenBank/DDBJ databases">
        <title>Genomics analysis of Aphanomyces spp. identifies a new class of oomycete effector associated with host adaptation.</title>
        <authorList>
            <person name="Gaulin E."/>
        </authorList>
    </citation>
    <scope>NUCLEOTIDE SEQUENCE [LARGE SCALE GENOMIC DNA]</scope>
    <source>
        <strain evidence="1 2">ATCC 201684</strain>
    </source>
</reference>
<sequence length="176" mass="19721">MYAMFQRYMDIEGFLRFLDDREVESMLPTVSQDREISDLLATLDDLHSATVALQDSEISLSGVRAIFDEAIEAYPQAIVPLGDNSEIVENVDFKIALVKILRGTTSSLIDGQKLSVGRLVVSSSIGDGAALQRLTIAERTKKRQKLSDEGTKYIDCRLYDQPRTCVSDFSLWRSVH</sequence>
<dbReference type="AlphaFoldDB" id="A0A6G0XEG0"/>
<name>A0A6G0XEG0_9STRA</name>
<comment type="caution">
    <text evidence="1">The sequence shown here is derived from an EMBL/GenBank/DDBJ whole genome shotgun (WGS) entry which is preliminary data.</text>
</comment>
<dbReference type="VEuPathDB" id="FungiDB:AeMF1_007886"/>